<dbReference type="OrthoDB" id="3786490at2759"/>
<evidence type="ECO:0000313" key="3">
    <source>
        <dbReference type="Proteomes" id="UP000019471"/>
    </source>
</evidence>
<accession>W9XDD4</accession>
<keyword evidence="3" id="KW-1185">Reference proteome</keyword>
<organism evidence="2 3">
    <name type="scientific">Cladophialophora psammophila CBS 110553</name>
    <dbReference type="NCBI Taxonomy" id="1182543"/>
    <lineage>
        <taxon>Eukaryota</taxon>
        <taxon>Fungi</taxon>
        <taxon>Dikarya</taxon>
        <taxon>Ascomycota</taxon>
        <taxon>Pezizomycotina</taxon>
        <taxon>Eurotiomycetes</taxon>
        <taxon>Chaetothyriomycetidae</taxon>
        <taxon>Chaetothyriales</taxon>
        <taxon>Herpotrichiellaceae</taxon>
        <taxon>Cladophialophora</taxon>
    </lineage>
</organism>
<feature type="transmembrane region" description="Helical" evidence="1">
    <location>
        <begin position="398"/>
        <end position="418"/>
    </location>
</feature>
<reference evidence="2 3" key="1">
    <citation type="submission" date="2013-03" db="EMBL/GenBank/DDBJ databases">
        <title>The Genome Sequence of Cladophialophora psammophila CBS 110553.</title>
        <authorList>
            <consortium name="The Broad Institute Genomics Platform"/>
            <person name="Cuomo C."/>
            <person name="de Hoog S."/>
            <person name="Gorbushina A."/>
            <person name="Walker B."/>
            <person name="Young S.K."/>
            <person name="Zeng Q."/>
            <person name="Gargeya S."/>
            <person name="Fitzgerald M."/>
            <person name="Haas B."/>
            <person name="Abouelleil A."/>
            <person name="Allen A.W."/>
            <person name="Alvarado L."/>
            <person name="Arachchi H.M."/>
            <person name="Berlin A.M."/>
            <person name="Chapman S.B."/>
            <person name="Gainer-Dewar J."/>
            <person name="Goldberg J."/>
            <person name="Griggs A."/>
            <person name="Gujja S."/>
            <person name="Hansen M."/>
            <person name="Howarth C."/>
            <person name="Imamovic A."/>
            <person name="Ireland A."/>
            <person name="Larimer J."/>
            <person name="McCowan C."/>
            <person name="Murphy C."/>
            <person name="Pearson M."/>
            <person name="Poon T.W."/>
            <person name="Priest M."/>
            <person name="Roberts A."/>
            <person name="Saif S."/>
            <person name="Shea T."/>
            <person name="Sisk P."/>
            <person name="Sykes S."/>
            <person name="Wortman J."/>
            <person name="Nusbaum C."/>
            <person name="Birren B."/>
        </authorList>
    </citation>
    <scope>NUCLEOTIDE SEQUENCE [LARGE SCALE GENOMIC DNA]</scope>
    <source>
        <strain evidence="2 3">CBS 110553</strain>
    </source>
</reference>
<dbReference type="EMBL" id="AMGX01000002">
    <property type="protein sequence ID" value="EXJ75330.1"/>
    <property type="molecule type" value="Genomic_DNA"/>
</dbReference>
<dbReference type="GeneID" id="19186759"/>
<dbReference type="HOGENOM" id="CLU_577463_0_0_1"/>
<dbReference type="SUPFAM" id="SSF75005">
    <property type="entry name" value="Arabinanase/levansucrase/invertase"/>
    <property type="match status" value="1"/>
</dbReference>
<name>W9XDD4_9EURO</name>
<proteinExistence type="predicted"/>
<evidence type="ECO:0000313" key="2">
    <source>
        <dbReference type="EMBL" id="EXJ75330.1"/>
    </source>
</evidence>
<dbReference type="Proteomes" id="UP000019471">
    <property type="component" value="Unassembled WGS sequence"/>
</dbReference>
<sequence length="473" mass="52689">MSLPATLPLEIVRNYAPAVAFHQNERWLSCSIEYLCSGGTTLNNQLFIVYKDNNSAQLWVTASSDLETWRAQQIPHEYAYGVALTAMDGVLYLAYSSYDSSHIMWAQSSDGWNWTAKGQINGEDINQTPALVTRGDTVICVFSSSTGSPSLRQGTYTAQGGWKDSWEIPGHTAYQVALAVDNSGGNLLFYASQSIDGVNWINTQEIPNAGSVPSLTFFQGRFWLSWCGTDSNQSFCNCYLAADLSANIPPISNPTQADLMARSSPDYFLNVTDCVQSGQPLGDAPIYYAVQENKDKGTITILYIFLYAYQPGQTIRLPGFTALIWNIGYHQADVEHFYVTLKPDSSQPDGFAKQEFYLISRLMVIPTLSRRMKWIITMGQMAPTLLNGEKAILADMRLLLRAIPIGLSIIIIIIIIIIDRPIFDTLTKLLNYSGLRCPCWTRDLESEIIHGRLGDAILCKYGALWRAPNRTPF</sequence>
<evidence type="ECO:0000256" key="1">
    <source>
        <dbReference type="SAM" id="Phobius"/>
    </source>
</evidence>
<keyword evidence="1" id="KW-0472">Membrane</keyword>
<keyword evidence="1" id="KW-1133">Transmembrane helix</keyword>
<protein>
    <submittedName>
        <fullName evidence="2">Uncharacterized protein</fullName>
    </submittedName>
</protein>
<dbReference type="RefSeq" id="XP_007740832.1">
    <property type="nucleotide sequence ID" value="XM_007742642.1"/>
</dbReference>
<dbReference type="InterPro" id="IPR023296">
    <property type="entry name" value="Glyco_hydro_beta-prop_sf"/>
</dbReference>
<comment type="caution">
    <text evidence="2">The sequence shown here is derived from an EMBL/GenBank/DDBJ whole genome shotgun (WGS) entry which is preliminary data.</text>
</comment>
<keyword evidence="1" id="KW-0812">Transmembrane</keyword>
<dbReference type="AlphaFoldDB" id="W9XDD4"/>
<gene>
    <name evidence="2" type="ORF">A1O5_02026</name>
</gene>